<gene>
    <name evidence="2" type="ORF">NliqN6_4621</name>
</gene>
<protein>
    <submittedName>
        <fullName evidence="2">Uncharacterized protein</fullName>
    </submittedName>
</protein>
<evidence type="ECO:0000313" key="3">
    <source>
        <dbReference type="Proteomes" id="UP000620104"/>
    </source>
</evidence>
<organism evidence="2 3">
    <name type="scientific">Naganishia liquefaciens</name>
    <dbReference type="NCBI Taxonomy" id="104408"/>
    <lineage>
        <taxon>Eukaryota</taxon>
        <taxon>Fungi</taxon>
        <taxon>Dikarya</taxon>
        <taxon>Basidiomycota</taxon>
        <taxon>Agaricomycotina</taxon>
        <taxon>Tremellomycetes</taxon>
        <taxon>Filobasidiales</taxon>
        <taxon>Filobasidiaceae</taxon>
        <taxon>Naganishia</taxon>
    </lineage>
</organism>
<dbReference type="EMBL" id="BLZA01000030">
    <property type="protein sequence ID" value="GHJ88219.1"/>
    <property type="molecule type" value="Genomic_DNA"/>
</dbReference>
<dbReference type="AlphaFoldDB" id="A0A8H3TXY8"/>
<keyword evidence="3" id="KW-1185">Reference proteome</keyword>
<comment type="caution">
    <text evidence="2">The sequence shown here is derived from an EMBL/GenBank/DDBJ whole genome shotgun (WGS) entry which is preliminary data.</text>
</comment>
<proteinExistence type="predicted"/>
<dbReference type="Proteomes" id="UP000620104">
    <property type="component" value="Unassembled WGS sequence"/>
</dbReference>
<reference evidence="2" key="1">
    <citation type="submission" date="2020-07" db="EMBL/GenBank/DDBJ databases">
        <title>Draft Genome Sequence of a Deep-Sea Yeast, Naganishia (Cryptococcus) liquefaciens strain N6.</title>
        <authorList>
            <person name="Han Y.W."/>
            <person name="Kajitani R."/>
            <person name="Morimoto H."/>
            <person name="Parhat M."/>
            <person name="Tsubouchi H."/>
            <person name="Bakenova O."/>
            <person name="Ogata M."/>
            <person name="Argunhan B."/>
            <person name="Aoki R."/>
            <person name="Kajiwara S."/>
            <person name="Itoh T."/>
            <person name="Iwasaki H."/>
        </authorList>
    </citation>
    <scope>NUCLEOTIDE SEQUENCE</scope>
    <source>
        <strain evidence="2">N6</strain>
    </source>
</reference>
<evidence type="ECO:0000313" key="2">
    <source>
        <dbReference type="EMBL" id="GHJ88219.1"/>
    </source>
</evidence>
<evidence type="ECO:0000256" key="1">
    <source>
        <dbReference type="SAM" id="MobiDB-lite"/>
    </source>
</evidence>
<name>A0A8H3TXY8_9TREE</name>
<accession>A0A8H3TXY8</accession>
<feature type="region of interest" description="Disordered" evidence="1">
    <location>
        <begin position="1"/>
        <end position="27"/>
    </location>
</feature>
<sequence>MVPQQAPSPELFTRSKENNGVAQHITRKPVKTDLQVTHPVPYTRRPCCTAPDTDPYPRSYDRRALLAEPDPTDITDLQMPTSYGSYNEPLYNVTQILSLSEFDEVFEGSSSHDESNEKYVISPLEGVHATRTDITRLQNSSDDVKRRYSTVLYSLYDKRKTRIIDTSPDGTYIQRSESLRGSIIRLGTSYMPLTQESLAFFKQNVRYLRPGPSTRLLPGCPPSIPLLILAPPETTITDMLRLNLNGVDRVLDSSRASAEVLPIGCVTLSKACLNRPYQPRYLFHLVLDLIRLCSHHCAAGAANAHLLITDLELDEADIVYYALGQALSRQRSFGELSVEILLSHRCPSSRRIRRKLETLADIYNKFVAEREPSSACPGFSLTVKRGNQLRSLTIASLSHEVSDSAHSAHHKPGVTLTVFDRAIESLLNSERTHQDE</sequence>